<comment type="caution">
    <text evidence="2">The sequence shown here is derived from an EMBL/GenBank/DDBJ whole genome shotgun (WGS) entry which is preliminary data.</text>
</comment>
<feature type="region of interest" description="Disordered" evidence="1">
    <location>
        <begin position="128"/>
        <end position="156"/>
    </location>
</feature>
<dbReference type="Proteomes" id="UP000324222">
    <property type="component" value="Unassembled WGS sequence"/>
</dbReference>
<reference evidence="2 3" key="1">
    <citation type="submission" date="2019-05" db="EMBL/GenBank/DDBJ databases">
        <title>Another draft genome of Portunus trituberculatus and its Hox gene families provides insights of decapod evolution.</title>
        <authorList>
            <person name="Jeong J.-H."/>
            <person name="Song I."/>
            <person name="Kim S."/>
            <person name="Choi T."/>
            <person name="Kim D."/>
            <person name="Ryu S."/>
            <person name="Kim W."/>
        </authorList>
    </citation>
    <scope>NUCLEOTIDE SEQUENCE [LARGE SCALE GENOMIC DNA]</scope>
    <source>
        <tissue evidence="2">Muscle</tissue>
    </source>
</reference>
<evidence type="ECO:0000313" key="2">
    <source>
        <dbReference type="EMBL" id="MPC38037.1"/>
    </source>
</evidence>
<protein>
    <submittedName>
        <fullName evidence="2">Uncharacterized protein</fullName>
    </submittedName>
</protein>
<name>A0A5B7EXX7_PORTR</name>
<organism evidence="2 3">
    <name type="scientific">Portunus trituberculatus</name>
    <name type="common">Swimming crab</name>
    <name type="synonym">Neptunus trituberculatus</name>
    <dbReference type="NCBI Taxonomy" id="210409"/>
    <lineage>
        <taxon>Eukaryota</taxon>
        <taxon>Metazoa</taxon>
        <taxon>Ecdysozoa</taxon>
        <taxon>Arthropoda</taxon>
        <taxon>Crustacea</taxon>
        <taxon>Multicrustacea</taxon>
        <taxon>Malacostraca</taxon>
        <taxon>Eumalacostraca</taxon>
        <taxon>Eucarida</taxon>
        <taxon>Decapoda</taxon>
        <taxon>Pleocyemata</taxon>
        <taxon>Brachyura</taxon>
        <taxon>Eubrachyura</taxon>
        <taxon>Portunoidea</taxon>
        <taxon>Portunidae</taxon>
        <taxon>Portuninae</taxon>
        <taxon>Portunus</taxon>
    </lineage>
</organism>
<gene>
    <name evidence="2" type="ORF">E2C01_031538</name>
</gene>
<keyword evidence="3" id="KW-1185">Reference proteome</keyword>
<evidence type="ECO:0000313" key="3">
    <source>
        <dbReference type="Proteomes" id="UP000324222"/>
    </source>
</evidence>
<dbReference type="AlphaFoldDB" id="A0A5B7EXX7"/>
<evidence type="ECO:0000256" key="1">
    <source>
        <dbReference type="SAM" id="MobiDB-lite"/>
    </source>
</evidence>
<dbReference type="EMBL" id="VSRR010003959">
    <property type="protein sequence ID" value="MPC38037.1"/>
    <property type="molecule type" value="Genomic_DNA"/>
</dbReference>
<sequence length="156" mass="17037">MLDFVSPSCSPFFQDELCRNGRKPRERHSVLPCLIREGNYVRGTLWKAMSSGGRPPEIVAVHNLHPSVQSVVGPSHVNNTAVSPSSEVNLDRLSTLLGVLIDKLDKLAVPTVSAEADFNFSHSDDEAAEVSQCLPEPDPLDDLNLLTTTQPADQYT</sequence>
<accession>A0A5B7EXX7</accession>
<proteinExistence type="predicted"/>